<dbReference type="Pfam" id="PF00408">
    <property type="entry name" value="PGM_PMM_IV"/>
    <property type="match status" value="1"/>
</dbReference>
<dbReference type="InterPro" id="IPR050060">
    <property type="entry name" value="Phosphoglucosamine_mutase"/>
</dbReference>
<dbReference type="InterPro" id="IPR005844">
    <property type="entry name" value="A-D-PHexomutase_a/b/a-I"/>
</dbReference>
<feature type="binding site" evidence="6">
    <location>
        <position position="244"/>
    </location>
    <ligand>
        <name>Mg(2+)</name>
        <dbReference type="ChEBI" id="CHEBI:18420"/>
    </ligand>
</feature>
<dbReference type="Gene3D" id="3.40.120.10">
    <property type="entry name" value="Alpha-D-Glucose-1,6-Bisphosphate, subunit A, domain 3"/>
    <property type="match status" value="3"/>
</dbReference>
<evidence type="ECO:0000259" key="10">
    <source>
        <dbReference type="Pfam" id="PF02878"/>
    </source>
</evidence>
<dbReference type="InterPro" id="IPR005843">
    <property type="entry name" value="A-D-PHexomutase_C"/>
</dbReference>
<dbReference type="InterPro" id="IPR005846">
    <property type="entry name" value="A-D-PHexomutase_a/b/a-III"/>
</dbReference>
<dbReference type="GO" id="GO:0009252">
    <property type="term" value="P:peptidoglycan biosynthetic process"/>
    <property type="evidence" value="ECO:0007669"/>
    <property type="project" value="TreeGrafter"/>
</dbReference>
<accession>W8KHC3</accession>
<dbReference type="GO" id="GO:0006048">
    <property type="term" value="P:UDP-N-acetylglucosamine biosynthetic process"/>
    <property type="evidence" value="ECO:0007669"/>
    <property type="project" value="TreeGrafter"/>
</dbReference>
<dbReference type="FunFam" id="3.40.120.10:FF:000001">
    <property type="entry name" value="Phosphoglucosamine mutase"/>
    <property type="match status" value="1"/>
</dbReference>
<dbReference type="InterPro" id="IPR005841">
    <property type="entry name" value="Alpha-D-phosphohexomutase_SF"/>
</dbReference>
<comment type="PTM">
    <text evidence="6">Activated by phosphorylation.</text>
</comment>
<evidence type="ECO:0000256" key="1">
    <source>
        <dbReference type="ARBA" id="ARBA00010231"/>
    </source>
</evidence>
<evidence type="ECO:0000256" key="2">
    <source>
        <dbReference type="ARBA" id="ARBA00022553"/>
    </source>
</evidence>
<feature type="binding site" evidence="6">
    <location>
        <position position="246"/>
    </location>
    <ligand>
        <name>Mg(2+)</name>
        <dbReference type="ChEBI" id="CHEBI:18420"/>
    </ligand>
</feature>
<feature type="binding site" evidence="6">
    <location>
        <position position="242"/>
    </location>
    <ligand>
        <name>Mg(2+)</name>
        <dbReference type="ChEBI" id="CHEBI:18420"/>
    </ligand>
</feature>
<dbReference type="OrthoDB" id="9803322at2"/>
<dbReference type="FunFam" id="3.40.120.10:FF:000003">
    <property type="entry name" value="Phosphoglucosamine mutase"/>
    <property type="match status" value="1"/>
</dbReference>
<dbReference type="Pfam" id="PF02878">
    <property type="entry name" value="PGM_PMM_I"/>
    <property type="match status" value="1"/>
</dbReference>
<dbReference type="RefSeq" id="WP_025280933.1">
    <property type="nucleotide sequence ID" value="NZ_CP007268.1"/>
</dbReference>
<reference evidence="14" key="2">
    <citation type="submission" date="2014-02" db="EMBL/GenBank/DDBJ databases">
        <title>Draft Genome Sequence of extremely halophilic bacteria Halorhodospira halochloris.</title>
        <authorList>
            <person name="Singh K.S."/>
        </authorList>
    </citation>
    <scope>NUCLEOTIDE SEQUENCE [LARGE SCALE GENOMIC DNA]</scope>
    <source>
        <strain evidence="14">A</strain>
    </source>
</reference>
<evidence type="ECO:0000256" key="3">
    <source>
        <dbReference type="ARBA" id="ARBA00022723"/>
    </source>
</evidence>
<dbReference type="GO" id="GO:0008966">
    <property type="term" value="F:phosphoglucosamine mutase activity"/>
    <property type="evidence" value="ECO:0007669"/>
    <property type="project" value="UniProtKB-UniRule"/>
</dbReference>
<dbReference type="InterPro" id="IPR005845">
    <property type="entry name" value="A-D-PHexomutase_a/b/a-II"/>
</dbReference>
<organism evidence="13 14">
    <name type="scientific">Ectothiorhodospira haloalkaliphila</name>
    <dbReference type="NCBI Taxonomy" id="421628"/>
    <lineage>
        <taxon>Bacteria</taxon>
        <taxon>Pseudomonadati</taxon>
        <taxon>Pseudomonadota</taxon>
        <taxon>Gammaproteobacteria</taxon>
        <taxon>Chromatiales</taxon>
        <taxon>Ectothiorhodospiraceae</taxon>
        <taxon>Ectothiorhodospira</taxon>
    </lineage>
</organism>
<dbReference type="CDD" id="cd05802">
    <property type="entry name" value="GlmM"/>
    <property type="match status" value="1"/>
</dbReference>
<feature type="active site" description="Phosphoserine intermediate" evidence="6">
    <location>
        <position position="103"/>
    </location>
</feature>
<dbReference type="SUPFAM" id="SSF55957">
    <property type="entry name" value="Phosphoglucomutase, C-terminal domain"/>
    <property type="match status" value="1"/>
</dbReference>
<evidence type="ECO:0000256" key="4">
    <source>
        <dbReference type="ARBA" id="ARBA00022842"/>
    </source>
</evidence>
<dbReference type="Gene3D" id="3.30.310.50">
    <property type="entry name" value="Alpha-D-phosphohexomutase, C-terminal domain"/>
    <property type="match status" value="1"/>
</dbReference>
<keyword evidence="2 6" id="KW-0597">Phosphoprotein</keyword>
<dbReference type="PROSITE" id="PS00710">
    <property type="entry name" value="PGM_PMM"/>
    <property type="match status" value="1"/>
</dbReference>
<dbReference type="PRINTS" id="PR00509">
    <property type="entry name" value="PGMPMM"/>
</dbReference>
<evidence type="ECO:0000259" key="11">
    <source>
        <dbReference type="Pfam" id="PF02879"/>
    </source>
</evidence>
<dbReference type="GO" id="GO:0005829">
    <property type="term" value="C:cytosol"/>
    <property type="evidence" value="ECO:0007669"/>
    <property type="project" value="TreeGrafter"/>
</dbReference>
<evidence type="ECO:0000259" key="9">
    <source>
        <dbReference type="Pfam" id="PF00408"/>
    </source>
</evidence>
<evidence type="ECO:0000256" key="8">
    <source>
        <dbReference type="RuleBase" id="RU004327"/>
    </source>
</evidence>
<feature type="domain" description="Alpha-D-phosphohexomutase alpha/beta/alpha" evidence="12">
    <location>
        <begin position="259"/>
        <end position="370"/>
    </location>
</feature>
<sequence>MTQERQYFGTDGIRGRVGRYPMTPDFALRLGWAAGRVLAPDGEGLVLIGKDTRVSGYMFESALEAGLSAAGVDIRLLGPMPTPAVAYLTRTFRASAGIVISASHNPYYDNGFKFFCTNGNKLPDPVELAIEATLGQPMETVDSADLGKVERVVDAAGRYIEFCKSTIPTGTHLHGLRIVVDCANGATYAVAPHVFEELGAEVIPVGVRPDGFNINEGCGALHPRELQAAVLAHKADLGIALDGDGDRLILVDERGDVVDGDQALCIIALARHRDGILQGGVVGTLMSNLGLEQAMESAGIPFRRVAVGDRYVMEALHHEGWLLGGESSGHLICLDRTCTGDGIISALQILEVMGTTGRPLSELQRGMEKYPQTLLNVPVNPSARPHGLLDTQTVREAVRDAESTLSGRGRVLLRPSGTEPLVRVMVEGSDMALVGRLAQDLADCVRHAAERAS</sequence>
<dbReference type="InterPro" id="IPR006352">
    <property type="entry name" value="GlmM_bact"/>
</dbReference>
<dbReference type="SUPFAM" id="SSF53738">
    <property type="entry name" value="Phosphoglucomutase, first 3 domains"/>
    <property type="match status" value="3"/>
</dbReference>
<dbReference type="Pfam" id="PF02879">
    <property type="entry name" value="PGM_PMM_II"/>
    <property type="match status" value="1"/>
</dbReference>
<evidence type="ECO:0000256" key="6">
    <source>
        <dbReference type="HAMAP-Rule" id="MF_01554"/>
    </source>
</evidence>
<dbReference type="NCBIfam" id="TIGR01455">
    <property type="entry name" value="glmM"/>
    <property type="match status" value="1"/>
</dbReference>
<dbReference type="PANTHER" id="PTHR42946">
    <property type="entry name" value="PHOSPHOHEXOSE MUTASE"/>
    <property type="match status" value="1"/>
</dbReference>
<dbReference type="AlphaFoldDB" id="W8KHC3"/>
<dbReference type="GO" id="GO:0005975">
    <property type="term" value="P:carbohydrate metabolic process"/>
    <property type="evidence" value="ECO:0007669"/>
    <property type="project" value="InterPro"/>
</dbReference>
<dbReference type="Proteomes" id="UP000019442">
    <property type="component" value="Chromosome"/>
</dbReference>
<keyword evidence="14" id="KW-1185">Reference proteome</keyword>
<comment type="similarity">
    <text evidence="1 6 7">Belongs to the phosphohexose mutase family.</text>
</comment>
<gene>
    <name evidence="6" type="primary">glmM</name>
    <name evidence="13" type="ORF">M911_04505</name>
</gene>
<feature type="modified residue" description="Phosphoserine" evidence="6">
    <location>
        <position position="103"/>
    </location>
</feature>
<dbReference type="HAMAP" id="MF_01554_B">
    <property type="entry name" value="GlmM_B"/>
    <property type="match status" value="1"/>
</dbReference>
<evidence type="ECO:0000313" key="14">
    <source>
        <dbReference type="Proteomes" id="UP000019442"/>
    </source>
</evidence>
<evidence type="ECO:0000256" key="5">
    <source>
        <dbReference type="ARBA" id="ARBA00023235"/>
    </source>
</evidence>
<evidence type="ECO:0000259" key="12">
    <source>
        <dbReference type="Pfam" id="PF02880"/>
    </source>
</evidence>
<dbReference type="InterPro" id="IPR016066">
    <property type="entry name" value="A-D-PHexomutase_CS"/>
</dbReference>
<feature type="domain" description="Alpha-D-phosphohexomutase C-terminal" evidence="9">
    <location>
        <begin position="374"/>
        <end position="443"/>
    </location>
</feature>
<dbReference type="PANTHER" id="PTHR42946:SF1">
    <property type="entry name" value="PHOSPHOGLUCOMUTASE (ALPHA-D-GLUCOSE-1,6-BISPHOSPHATE-DEPENDENT)"/>
    <property type="match status" value="1"/>
</dbReference>
<dbReference type="PATRIC" id="fig|1354791.3.peg.1291"/>
<dbReference type="EMBL" id="CP007268">
    <property type="protein sequence ID" value="AHK78568.1"/>
    <property type="molecule type" value="Genomic_DNA"/>
</dbReference>
<dbReference type="HOGENOM" id="CLU_016950_7_0_6"/>
<proteinExistence type="inferred from homology"/>
<keyword evidence="5 6" id="KW-0413">Isomerase</keyword>
<keyword evidence="4 6" id="KW-0460">Magnesium</keyword>
<name>W8KHC3_9GAMM</name>
<dbReference type="FunFam" id="3.30.310.50:FF:000001">
    <property type="entry name" value="Phosphoglucosamine mutase"/>
    <property type="match status" value="1"/>
</dbReference>
<comment type="catalytic activity">
    <reaction evidence="6 8">
        <text>alpha-D-glucosamine 1-phosphate = D-glucosamine 6-phosphate</text>
        <dbReference type="Rhea" id="RHEA:23424"/>
        <dbReference type="ChEBI" id="CHEBI:58516"/>
        <dbReference type="ChEBI" id="CHEBI:58725"/>
        <dbReference type="EC" id="5.4.2.10"/>
    </reaction>
</comment>
<feature type="domain" description="Alpha-D-phosphohexomutase alpha/beta/alpha" evidence="11">
    <location>
        <begin position="158"/>
        <end position="255"/>
    </location>
</feature>
<keyword evidence="3 6" id="KW-0479">Metal-binding</keyword>
<comment type="cofactor">
    <cofactor evidence="6">
        <name>Mg(2+)</name>
        <dbReference type="ChEBI" id="CHEBI:18420"/>
    </cofactor>
    <text evidence="6">Binds 1 Mg(2+) ion per subunit.</text>
</comment>
<dbReference type="KEGG" id="hhc:M911_04505"/>
<evidence type="ECO:0000256" key="7">
    <source>
        <dbReference type="RuleBase" id="RU004326"/>
    </source>
</evidence>
<feature type="domain" description="Alpha-D-phosphohexomutase alpha/beta/alpha" evidence="10">
    <location>
        <begin position="5"/>
        <end position="134"/>
    </location>
</feature>
<protein>
    <recommendedName>
        <fullName evidence="6 8">Phosphoglucosamine mutase</fullName>
        <ecNumber evidence="6 8">5.4.2.10</ecNumber>
    </recommendedName>
</protein>
<dbReference type="Pfam" id="PF02880">
    <property type="entry name" value="PGM_PMM_III"/>
    <property type="match status" value="1"/>
</dbReference>
<dbReference type="InterPro" id="IPR016055">
    <property type="entry name" value="A-D-PHexomutase_a/b/a-I/II/III"/>
</dbReference>
<reference evidence="13 14" key="1">
    <citation type="journal article" date="2014" name="J Genomics">
        <title>Draft Genome Sequence of the Extremely Halophilic Phototrophic Purple Sulfur Bacterium Halorhodospira halochloris.</title>
        <authorList>
            <person name="Singh K.S."/>
            <person name="Kirksey J."/>
            <person name="Hoff W.D."/>
            <person name="Deole R."/>
        </authorList>
    </citation>
    <scope>NUCLEOTIDE SEQUENCE [LARGE SCALE GENOMIC DNA]</scope>
    <source>
        <strain evidence="13 14">A</strain>
    </source>
</reference>
<evidence type="ECO:0000313" key="13">
    <source>
        <dbReference type="EMBL" id="AHK78568.1"/>
    </source>
</evidence>
<dbReference type="EC" id="5.4.2.10" evidence="6 8"/>
<dbReference type="GO" id="GO:0000287">
    <property type="term" value="F:magnesium ion binding"/>
    <property type="evidence" value="ECO:0007669"/>
    <property type="project" value="UniProtKB-UniRule"/>
</dbReference>
<dbReference type="InterPro" id="IPR036900">
    <property type="entry name" value="A-D-PHexomutase_C_sf"/>
</dbReference>
<dbReference type="GO" id="GO:0004615">
    <property type="term" value="F:phosphomannomutase activity"/>
    <property type="evidence" value="ECO:0007669"/>
    <property type="project" value="TreeGrafter"/>
</dbReference>
<feature type="binding site" description="via phosphate group" evidence="6">
    <location>
        <position position="103"/>
    </location>
    <ligand>
        <name>Mg(2+)</name>
        <dbReference type="ChEBI" id="CHEBI:18420"/>
    </ligand>
</feature>
<dbReference type="NCBIfam" id="NF008139">
    <property type="entry name" value="PRK10887.1"/>
    <property type="match status" value="1"/>
</dbReference>
<comment type="function">
    <text evidence="6 8">Catalyzes the conversion of glucosamine-6-phosphate to glucosamine-1-phosphate.</text>
</comment>